<dbReference type="AlphaFoldDB" id="A0AAV5WV72"/>
<keyword evidence="2" id="KW-1185">Reference proteome</keyword>
<protein>
    <submittedName>
        <fullName evidence="1">Uncharacterized protein</fullName>
    </submittedName>
</protein>
<gene>
    <name evidence="1" type="ORF">PFISCL1PPCAC_25865</name>
</gene>
<dbReference type="EMBL" id="BTSY01000006">
    <property type="protein sequence ID" value="GMT34568.1"/>
    <property type="molecule type" value="Genomic_DNA"/>
</dbReference>
<sequence>LPLLPLLLLFDLPLSFLLFPSLSLLKSKSLQALSTCPINYGSILLIVLLDHFYSNRLLYDHLASVRVVVGGVGSLLNLVQQFLRNARWRHVHYLVLHVFRTCLENRRLNMRRGRFGSALHRVHNRRQVIMVVQRLGGVRGVRRGALIDKRRRRRGGGGRISGRRGVVRLEMQREHGRLVRITIKSLRMHRFDVRNHL</sequence>
<name>A0AAV5WV72_9BILA</name>
<reference evidence="1" key="1">
    <citation type="submission" date="2023-10" db="EMBL/GenBank/DDBJ databases">
        <title>Genome assembly of Pristionchus species.</title>
        <authorList>
            <person name="Yoshida K."/>
            <person name="Sommer R.J."/>
        </authorList>
    </citation>
    <scope>NUCLEOTIDE SEQUENCE</scope>
    <source>
        <strain evidence="1">RS5133</strain>
    </source>
</reference>
<feature type="non-terminal residue" evidence="1">
    <location>
        <position position="197"/>
    </location>
</feature>
<comment type="caution">
    <text evidence="1">The sequence shown here is derived from an EMBL/GenBank/DDBJ whole genome shotgun (WGS) entry which is preliminary data.</text>
</comment>
<evidence type="ECO:0000313" key="1">
    <source>
        <dbReference type="EMBL" id="GMT34568.1"/>
    </source>
</evidence>
<accession>A0AAV5WV72</accession>
<organism evidence="1 2">
    <name type="scientific">Pristionchus fissidentatus</name>
    <dbReference type="NCBI Taxonomy" id="1538716"/>
    <lineage>
        <taxon>Eukaryota</taxon>
        <taxon>Metazoa</taxon>
        <taxon>Ecdysozoa</taxon>
        <taxon>Nematoda</taxon>
        <taxon>Chromadorea</taxon>
        <taxon>Rhabditida</taxon>
        <taxon>Rhabditina</taxon>
        <taxon>Diplogasteromorpha</taxon>
        <taxon>Diplogasteroidea</taxon>
        <taxon>Neodiplogasteridae</taxon>
        <taxon>Pristionchus</taxon>
    </lineage>
</organism>
<dbReference type="Proteomes" id="UP001432322">
    <property type="component" value="Unassembled WGS sequence"/>
</dbReference>
<feature type="non-terminal residue" evidence="1">
    <location>
        <position position="1"/>
    </location>
</feature>
<evidence type="ECO:0000313" key="2">
    <source>
        <dbReference type="Proteomes" id="UP001432322"/>
    </source>
</evidence>
<proteinExistence type="predicted"/>